<sequence length="70" mass="7586">MVITIGRGDNDTMFPPAPFNLTSFIQDCTSLYDIPLGLIGSQLTMEAIFSIGLRNIIFSNGLRDPYSSAG</sequence>
<proteinExistence type="predicted"/>
<dbReference type="EMBL" id="QGNW01000007">
    <property type="protein sequence ID" value="RVX20130.1"/>
    <property type="molecule type" value="Genomic_DNA"/>
</dbReference>
<reference evidence="1 2" key="1">
    <citation type="journal article" date="2018" name="PLoS Genet.">
        <title>Population sequencing reveals clonal diversity and ancestral inbreeding in the grapevine cultivar Chardonnay.</title>
        <authorList>
            <person name="Roach M.J."/>
            <person name="Johnson D.L."/>
            <person name="Bohlmann J."/>
            <person name="van Vuuren H.J."/>
            <person name="Jones S.J."/>
            <person name="Pretorius I.S."/>
            <person name="Schmidt S.A."/>
            <person name="Borneman A.R."/>
        </authorList>
    </citation>
    <scope>NUCLEOTIDE SEQUENCE [LARGE SCALE GENOMIC DNA]</scope>
    <source>
        <strain evidence="2">cv. Chardonnay</strain>
        <tissue evidence="1">Leaf</tissue>
    </source>
</reference>
<protein>
    <submittedName>
        <fullName evidence="1">Uncharacterized protein</fullName>
    </submittedName>
</protein>
<comment type="caution">
    <text evidence="1">The sequence shown here is derived from an EMBL/GenBank/DDBJ whole genome shotgun (WGS) entry which is preliminary data.</text>
</comment>
<accession>A0A438KG25</accession>
<dbReference type="InterPro" id="IPR042269">
    <property type="entry name" value="Ser_carbopepase_S28_SKS"/>
</dbReference>
<organism evidence="1 2">
    <name type="scientific">Vitis vinifera</name>
    <name type="common">Grape</name>
    <dbReference type="NCBI Taxonomy" id="29760"/>
    <lineage>
        <taxon>Eukaryota</taxon>
        <taxon>Viridiplantae</taxon>
        <taxon>Streptophyta</taxon>
        <taxon>Embryophyta</taxon>
        <taxon>Tracheophyta</taxon>
        <taxon>Spermatophyta</taxon>
        <taxon>Magnoliopsida</taxon>
        <taxon>eudicotyledons</taxon>
        <taxon>Gunneridae</taxon>
        <taxon>Pentapetalae</taxon>
        <taxon>rosids</taxon>
        <taxon>Vitales</taxon>
        <taxon>Vitaceae</taxon>
        <taxon>Viteae</taxon>
        <taxon>Vitis</taxon>
    </lineage>
</organism>
<name>A0A438KG25_VITVI</name>
<gene>
    <name evidence="1" type="ORF">CK203_004762</name>
</gene>
<evidence type="ECO:0000313" key="1">
    <source>
        <dbReference type="EMBL" id="RVX20130.1"/>
    </source>
</evidence>
<dbReference type="InterPro" id="IPR029058">
    <property type="entry name" value="AB_hydrolase_fold"/>
</dbReference>
<dbReference type="AlphaFoldDB" id="A0A438KG25"/>
<dbReference type="Proteomes" id="UP000288805">
    <property type="component" value="Unassembled WGS sequence"/>
</dbReference>
<evidence type="ECO:0000313" key="2">
    <source>
        <dbReference type="Proteomes" id="UP000288805"/>
    </source>
</evidence>
<dbReference type="Gene3D" id="1.20.120.980">
    <property type="entry name" value="Serine carboxypeptidase S28, SKS domain"/>
    <property type="match status" value="1"/>
</dbReference>
<dbReference type="Gene3D" id="3.40.50.1820">
    <property type="entry name" value="alpha/beta hydrolase"/>
    <property type="match status" value="1"/>
</dbReference>